<protein>
    <submittedName>
        <fullName evidence="2">Uncharacterized protein</fullName>
    </submittedName>
</protein>
<feature type="transmembrane region" description="Helical" evidence="1">
    <location>
        <begin position="165"/>
        <end position="186"/>
    </location>
</feature>
<keyword evidence="1" id="KW-0472">Membrane</keyword>
<accession>A0A7Y6EY72</accession>
<feature type="transmembrane region" description="Helical" evidence="1">
    <location>
        <begin position="79"/>
        <end position="106"/>
    </location>
</feature>
<keyword evidence="1" id="KW-0812">Transmembrane</keyword>
<dbReference type="AlphaFoldDB" id="A0A7Y6EY72"/>
<dbReference type="RefSeq" id="WP_175398067.1">
    <property type="nucleotide sequence ID" value="NZ_JABMCB010000201.1"/>
</dbReference>
<dbReference type="Proteomes" id="UP000526125">
    <property type="component" value="Unassembled WGS sequence"/>
</dbReference>
<sequence>MMTLLKYDFRRNISSLLAGLAILIVIQIVLVSFLPEVESGILAIVAYIGIGVALFVKMIKTYWSNIRAYNRRLVPVSELSHVISPLLFGTICGLALFAVGVLHFTIYNAAYPGSQVASYIEIINIGISDVATGVLFAWWTAMFMAVTIFLSISIGGSFRFKGGPWIGIVSFFILSTLVSWLDNLIFSGRIDPMDVFQVTESDTEISFTSSMFEWSGAVYAHIVFEAVLMALFIAAAVYLNSKKVEV</sequence>
<reference evidence="2 3" key="1">
    <citation type="submission" date="2020-05" db="EMBL/GenBank/DDBJ databases">
        <title>Genome Sequencing of Type Strains.</title>
        <authorList>
            <person name="Lemaire J.F."/>
            <person name="Inderbitzin P."/>
            <person name="Gregorio O.A."/>
            <person name="Collins S.B."/>
            <person name="Wespe N."/>
            <person name="Knight-Connoni V."/>
        </authorList>
    </citation>
    <scope>NUCLEOTIDE SEQUENCE [LARGE SCALE GENOMIC DNA]</scope>
    <source>
        <strain evidence="2 3">LMG 21957</strain>
    </source>
</reference>
<evidence type="ECO:0000256" key="1">
    <source>
        <dbReference type="SAM" id="Phobius"/>
    </source>
</evidence>
<feature type="transmembrane region" description="Helical" evidence="1">
    <location>
        <begin position="218"/>
        <end position="239"/>
    </location>
</feature>
<feature type="transmembrane region" description="Helical" evidence="1">
    <location>
        <begin position="12"/>
        <end position="34"/>
    </location>
</feature>
<proteinExistence type="predicted"/>
<evidence type="ECO:0000313" key="2">
    <source>
        <dbReference type="EMBL" id="NUU78444.1"/>
    </source>
</evidence>
<feature type="transmembrane region" description="Helical" evidence="1">
    <location>
        <begin position="40"/>
        <end position="59"/>
    </location>
</feature>
<dbReference type="EMBL" id="JABMCB010000201">
    <property type="protein sequence ID" value="NUU78444.1"/>
    <property type="molecule type" value="Genomic_DNA"/>
</dbReference>
<keyword evidence="1" id="KW-1133">Transmembrane helix</keyword>
<gene>
    <name evidence="2" type="ORF">HP552_24835</name>
</gene>
<comment type="caution">
    <text evidence="2">The sequence shown here is derived from an EMBL/GenBank/DDBJ whole genome shotgun (WGS) entry which is preliminary data.</text>
</comment>
<feature type="transmembrane region" description="Helical" evidence="1">
    <location>
        <begin position="136"/>
        <end position="158"/>
    </location>
</feature>
<organism evidence="2 3">
    <name type="scientific">Paenibacillus xylanilyticus</name>
    <dbReference type="NCBI Taxonomy" id="248903"/>
    <lineage>
        <taxon>Bacteria</taxon>
        <taxon>Bacillati</taxon>
        <taxon>Bacillota</taxon>
        <taxon>Bacilli</taxon>
        <taxon>Bacillales</taxon>
        <taxon>Paenibacillaceae</taxon>
        <taxon>Paenibacillus</taxon>
    </lineage>
</organism>
<evidence type="ECO:0000313" key="3">
    <source>
        <dbReference type="Proteomes" id="UP000526125"/>
    </source>
</evidence>
<keyword evidence="3" id="KW-1185">Reference proteome</keyword>
<name>A0A7Y6EY72_9BACL</name>